<keyword evidence="8 13" id="KW-0805">Transcription regulation</keyword>
<evidence type="ECO:0000256" key="12">
    <source>
        <dbReference type="ARBA" id="ARBA00025691"/>
    </source>
</evidence>
<keyword evidence="6 13" id="KW-0749">Sporulation</keyword>
<dbReference type="GO" id="GO:0005737">
    <property type="term" value="C:cytoplasm"/>
    <property type="evidence" value="ECO:0007669"/>
    <property type="project" value="UniProtKB-SubCell"/>
</dbReference>
<sequence>MVIIGRRKEEFICRNCNVTVLADKGERNMIQLIIADDNREFTQILKDHFNSQEDMEVLGAAHNGGEVLELLKEQVPDVLVLDIIMPHLDGLGVLEQLQEMNLQPQPKIVMLTAFGQENITQRAVELGASYYILKPFDMDVLTERIRQMTGQASPTTARVRTTIPVPSRLGNLDANITTVIHEIGVPAHIKGYLYLREAITMVYNEVDLLGAITKTLYPRIAKKFNTTPSRVERAIRHAIEVAWSRGNMDSIKNLFGYTINVAKAKPTNSEFIAMVADKLRIEHKMA</sequence>
<dbReference type="SMART" id="SM00448">
    <property type="entry name" value="REC"/>
    <property type="match status" value="1"/>
</dbReference>
<dbReference type="GO" id="GO:0051606">
    <property type="term" value="P:detection of stimulus"/>
    <property type="evidence" value="ECO:0007669"/>
    <property type="project" value="UniProtKB-UniRule"/>
</dbReference>
<evidence type="ECO:0000256" key="6">
    <source>
        <dbReference type="ARBA" id="ARBA00022969"/>
    </source>
</evidence>
<dbReference type="Gene3D" id="3.40.50.2300">
    <property type="match status" value="1"/>
</dbReference>
<accession>A0A6I4W4U8</accession>
<dbReference type="GO" id="GO:0042173">
    <property type="term" value="P:regulation of sporulation resulting in formation of a cellular spore"/>
    <property type="evidence" value="ECO:0007669"/>
    <property type="project" value="InterPro"/>
</dbReference>
<dbReference type="PROSITE" id="PS50110">
    <property type="entry name" value="RESPONSE_REGULATORY"/>
    <property type="match status" value="1"/>
</dbReference>
<evidence type="ECO:0000256" key="1">
    <source>
        <dbReference type="ARBA" id="ARBA00004496"/>
    </source>
</evidence>
<dbReference type="SUPFAM" id="SSF46894">
    <property type="entry name" value="C-terminal effector domain of the bipartite response regulators"/>
    <property type="match status" value="1"/>
</dbReference>
<keyword evidence="11 13" id="KW-0804">Transcription</keyword>
<feature type="binding site" evidence="14">
    <location>
        <position position="82"/>
    </location>
    <ligand>
        <name>Ca(2+)</name>
        <dbReference type="ChEBI" id="CHEBI:29108"/>
    </ligand>
</feature>
<dbReference type="SUPFAM" id="SSF52172">
    <property type="entry name" value="CheY-like"/>
    <property type="match status" value="1"/>
</dbReference>
<evidence type="ECO:0000256" key="2">
    <source>
        <dbReference type="ARBA" id="ARBA00022490"/>
    </source>
</evidence>
<protein>
    <recommendedName>
        <fullName evidence="13">Stage 0 sporulation protein A homolog</fullName>
    </recommendedName>
</protein>
<evidence type="ECO:0000256" key="9">
    <source>
        <dbReference type="ARBA" id="ARBA00023125"/>
    </source>
</evidence>
<dbReference type="NCBIfam" id="TIGR02875">
    <property type="entry name" value="spore_0_A"/>
    <property type="match status" value="1"/>
</dbReference>
<evidence type="ECO:0000313" key="18">
    <source>
        <dbReference type="Proteomes" id="UP000430692"/>
    </source>
</evidence>
<dbReference type="Proteomes" id="UP000430692">
    <property type="component" value="Unassembled WGS sequence"/>
</dbReference>
<reference evidence="17 18" key="1">
    <citation type="submission" date="2019-12" db="EMBL/GenBank/DDBJ databases">
        <title>Whole-genome analyses of novel actinobacteria.</title>
        <authorList>
            <person name="Sahin N."/>
            <person name="Saygin H."/>
        </authorList>
    </citation>
    <scope>NUCLEOTIDE SEQUENCE [LARGE SCALE GENOMIC DNA]</scope>
    <source>
        <strain evidence="17 18">KC615</strain>
    </source>
</reference>
<dbReference type="Gene3D" id="1.10.10.10">
    <property type="entry name" value="Winged helix-like DNA-binding domain superfamily/Winged helix DNA-binding domain"/>
    <property type="match status" value="1"/>
</dbReference>
<comment type="function">
    <text evidence="13">May play the central regulatory role in sporulation. It may be an element of the effector pathway responsible for the activation of sporulation genes in response to nutritional stress. Spo0A may act in concert with spo0H (a sigma factor) to control the expression of some genes that are critical to the sporulation process.</text>
</comment>
<dbReference type="InterPro" id="IPR012052">
    <property type="entry name" value="Spore_0_A"/>
</dbReference>
<dbReference type="GO" id="GO:0000160">
    <property type="term" value="P:phosphorelay signal transduction system"/>
    <property type="evidence" value="ECO:0007669"/>
    <property type="project" value="UniProtKB-UniRule"/>
</dbReference>
<feature type="binding site" evidence="14">
    <location>
        <position position="36"/>
    </location>
    <ligand>
        <name>Ca(2+)</name>
        <dbReference type="ChEBI" id="CHEBI:29108"/>
    </ligand>
</feature>
<evidence type="ECO:0000256" key="10">
    <source>
        <dbReference type="ARBA" id="ARBA00023159"/>
    </source>
</evidence>
<evidence type="ECO:0000256" key="8">
    <source>
        <dbReference type="ARBA" id="ARBA00023015"/>
    </source>
</evidence>
<keyword evidence="9 13" id="KW-0238">DNA-binding</keyword>
<keyword evidence="7 13" id="KW-0902">Two-component regulatory system</keyword>
<evidence type="ECO:0000256" key="15">
    <source>
        <dbReference type="PROSITE-ProRule" id="PRU00169"/>
    </source>
</evidence>
<dbReference type="PANTHER" id="PTHR44591">
    <property type="entry name" value="STRESS RESPONSE REGULATOR PROTEIN 1"/>
    <property type="match status" value="1"/>
</dbReference>
<evidence type="ECO:0000256" key="5">
    <source>
        <dbReference type="ARBA" id="ARBA00022837"/>
    </source>
</evidence>
<dbReference type="InterPro" id="IPR050595">
    <property type="entry name" value="Bact_response_regulator"/>
</dbReference>
<name>A0A6I4W4U8_9BACL</name>
<keyword evidence="5 13" id="KW-0106">Calcium</keyword>
<keyword evidence="2 13" id="KW-0963">Cytoplasm</keyword>
<evidence type="ECO:0000256" key="14">
    <source>
        <dbReference type="PIRSR" id="PIRSR002937-1"/>
    </source>
</evidence>
<dbReference type="InterPro" id="IPR011006">
    <property type="entry name" value="CheY-like_superfamily"/>
</dbReference>
<comment type="subcellular location">
    <subcellularLocation>
        <location evidence="1 13">Cytoplasm</location>
    </subcellularLocation>
</comment>
<dbReference type="GO" id="GO:0030435">
    <property type="term" value="P:sporulation resulting in formation of a cellular spore"/>
    <property type="evidence" value="ECO:0007669"/>
    <property type="project" value="UniProtKB-UniRule"/>
</dbReference>
<evidence type="ECO:0000256" key="13">
    <source>
        <dbReference type="PIRNR" id="PIRNR002937"/>
    </source>
</evidence>
<evidence type="ECO:0000259" key="16">
    <source>
        <dbReference type="PROSITE" id="PS50110"/>
    </source>
</evidence>
<dbReference type="PIRSF" id="PIRSF002937">
    <property type="entry name" value="Res_reg_Spo0A"/>
    <property type="match status" value="1"/>
</dbReference>
<keyword evidence="3 13" id="KW-0678">Repressor</keyword>
<dbReference type="CDD" id="cd17561">
    <property type="entry name" value="REC_Spo0A"/>
    <property type="match status" value="1"/>
</dbReference>
<dbReference type="GO" id="GO:0003700">
    <property type="term" value="F:DNA-binding transcription factor activity"/>
    <property type="evidence" value="ECO:0007669"/>
    <property type="project" value="InterPro"/>
</dbReference>
<dbReference type="GO" id="GO:0005509">
    <property type="term" value="F:calcium ion binding"/>
    <property type="evidence" value="ECO:0007669"/>
    <property type="project" value="UniProtKB-UniRule"/>
</dbReference>
<proteinExistence type="predicted"/>
<comment type="function">
    <text evidence="12">May play the central regulatory role in sporulation. It may be an element of the effector pathway responsible for the activation of sporulation genes in response to nutritional stress. Spo0A may act in concert with Spo0H (a sigma factor) to control the expression of some genes that are critical to the sporulation process. Repressor of abrB, activator of the spoIIa operon. Binds the DNA sequence 5'-TGNCGAA-3' (0A box).</text>
</comment>
<dbReference type="InterPro" id="IPR014879">
    <property type="entry name" value="Spo0A_C"/>
</dbReference>
<dbReference type="InterPro" id="IPR001789">
    <property type="entry name" value="Sig_transdc_resp-reg_receiver"/>
</dbReference>
<evidence type="ECO:0000256" key="11">
    <source>
        <dbReference type="ARBA" id="ARBA00023163"/>
    </source>
</evidence>
<comment type="caution">
    <text evidence="17">The sequence shown here is derived from an EMBL/GenBank/DDBJ whole genome shotgun (WGS) entry which is preliminary data.</text>
</comment>
<dbReference type="InterPro" id="IPR036388">
    <property type="entry name" value="WH-like_DNA-bd_sf"/>
</dbReference>
<keyword evidence="18" id="KW-1185">Reference proteome</keyword>
<dbReference type="GO" id="GO:0003677">
    <property type="term" value="F:DNA binding"/>
    <property type="evidence" value="ECO:0007669"/>
    <property type="project" value="UniProtKB-KW"/>
</dbReference>
<feature type="domain" description="Response regulatory" evidence="16">
    <location>
        <begin position="31"/>
        <end position="149"/>
    </location>
</feature>
<organism evidence="17 18">
    <name type="scientific">Shimazuella alba</name>
    <dbReference type="NCBI Taxonomy" id="2690964"/>
    <lineage>
        <taxon>Bacteria</taxon>
        <taxon>Bacillati</taxon>
        <taxon>Bacillota</taxon>
        <taxon>Bacilli</taxon>
        <taxon>Bacillales</taxon>
        <taxon>Thermoactinomycetaceae</taxon>
        <taxon>Shimazuella</taxon>
    </lineage>
</organism>
<feature type="binding site" evidence="14">
    <location>
        <position position="37"/>
    </location>
    <ligand>
        <name>Ca(2+)</name>
        <dbReference type="ChEBI" id="CHEBI:29108"/>
    </ligand>
</feature>
<dbReference type="Pfam" id="PF00072">
    <property type="entry name" value="Response_reg"/>
    <property type="match status" value="1"/>
</dbReference>
<keyword evidence="10 13" id="KW-0010">Activator</keyword>
<feature type="modified residue" description="4-aspartylphosphate" evidence="15">
    <location>
        <position position="82"/>
    </location>
</feature>
<dbReference type="EMBL" id="WUUL01000019">
    <property type="protein sequence ID" value="MXQ55794.1"/>
    <property type="molecule type" value="Genomic_DNA"/>
</dbReference>
<evidence type="ECO:0000313" key="17">
    <source>
        <dbReference type="EMBL" id="MXQ55794.1"/>
    </source>
</evidence>
<dbReference type="Pfam" id="PF08769">
    <property type="entry name" value="Spo0A_C"/>
    <property type="match status" value="1"/>
</dbReference>
<dbReference type="InterPro" id="IPR016032">
    <property type="entry name" value="Sig_transdc_resp-reg_C-effctor"/>
</dbReference>
<dbReference type="PANTHER" id="PTHR44591:SF3">
    <property type="entry name" value="RESPONSE REGULATORY DOMAIN-CONTAINING PROTEIN"/>
    <property type="match status" value="1"/>
</dbReference>
<dbReference type="AlphaFoldDB" id="A0A6I4W4U8"/>
<evidence type="ECO:0000256" key="7">
    <source>
        <dbReference type="ARBA" id="ARBA00023012"/>
    </source>
</evidence>
<keyword evidence="4 15" id="KW-0597">Phosphoprotein</keyword>
<evidence type="ECO:0000256" key="4">
    <source>
        <dbReference type="ARBA" id="ARBA00022553"/>
    </source>
</evidence>
<keyword evidence="13 14" id="KW-0479">Metal-binding</keyword>
<comment type="cofactor">
    <cofactor evidence="13 14">
        <name>Ca(2+)</name>
        <dbReference type="ChEBI" id="CHEBI:29108"/>
    </cofactor>
    <text evidence="13 14">Binds 1 Ca(2+) ion per subunit.</text>
</comment>
<gene>
    <name evidence="17" type="primary">spo0A</name>
    <name evidence="17" type="ORF">GSM42_19105</name>
</gene>
<evidence type="ECO:0000256" key="3">
    <source>
        <dbReference type="ARBA" id="ARBA00022491"/>
    </source>
</evidence>